<keyword evidence="3" id="KW-0560">Oxidoreductase</keyword>
<evidence type="ECO:0000256" key="3">
    <source>
        <dbReference type="ARBA" id="ARBA00023002"/>
    </source>
</evidence>
<evidence type="ECO:0000256" key="1">
    <source>
        <dbReference type="ARBA" id="ARBA00008072"/>
    </source>
</evidence>
<dbReference type="InterPro" id="IPR013154">
    <property type="entry name" value="ADH-like_N"/>
</dbReference>
<dbReference type="PANTHER" id="PTHR45348">
    <property type="entry name" value="HYPOTHETICAL OXIDOREDUCTASE (EUROFUNG)"/>
    <property type="match status" value="1"/>
</dbReference>
<comment type="similarity">
    <text evidence="1">Belongs to the zinc-containing alcohol dehydrogenase family.</text>
</comment>
<gene>
    <name evidence="5" type="ORF">D6C90_08193</name>
</gene>
<evidence type="ECO:0000259" key="4">
    <source>
        <dbReference type="SMART" id="SM00829"/>
    </source>
</evidence>
<dbReference type="AlphaFoldDB" id="A0A4S9MCZ8"/>
<dbReference type="SMART" id="SM00829">
    <property type="entry name" value="PKS_ER"/>
    <property type="match status" value="1"/>
</dbReference>
<sequence length="348" mass="37888">MYPSIMKEALISKGLNLTIQDVQIPEPEPDQIIIQVVVSGSNPKDWKIAELFPNYNGNSGDDIAGIVHSVGSNVWEFKKGDRVASFHEMMTPGGSFAEYAVGRQHVTFHLPNNVSFEDAATIPLAAMTAAYGMHSRLRLPDPWTPAKERTPLVIYGGAAAVGAYAIKFANLANIHPIIAVAGRGEKFVESLIDRSKGDTIVDYRKGHEAVVQGIKEALKGQKLWHAFDATSEHGSYTNIAQVLEPTGYLTVVLPAEKYEGVPNTVKLANTNVGAAFKDEKDYAYLMFRYIARGLAEGFFKPHPYEVIPGGLEGVLKGMENLRDGKASGVKYVFRIGETPGVRSAPQSV</sequence>
<comment type="subunit">
    <text evidence="2">Monomer.</text>
</comment>
<dbReference type="EMBL" id="QZBN01001091">
    <property type="protein sequence ID" value="THZ33646.1"/>
    <property type="molecule type" value="Genomic_DNA"/>
</dbReference>
<dbReference type="SUPFAM" id="SSF50129">
    <property type="entry name" value="GroES-like"/>
    <property type="match status" value="1"/>
</dbReference>
<dbReference type="CDD" id="cd08249">
    <property type="entry name" value="enoyl_reductase_like"/>
    <property type="match status" value="1"/>
</dbReference>
<evidence type="ECO:0000313" key="5">
    <source>
        <dbReference type="EMBL" id="THZ33646.1"/>
    </source>
</evidence>
<name>A0A4S9MCZ8_AURPU</name>
<dbReference type="InterPro" id="IPR036291">
    <property type="entry name" value="NAD(P)-bd_dom_sf"/>
</dbReference>
<dbReference type="InterPro" id="IPR011032">
    <property type="entry name" value="GroES-like_sf"/>
</dbReference>
<evidence type="ECO:0000256" key="2">
    <source>
        <dbReference type="ARBA" id="ARBA00011245"/>
    </source>
</evidence>
<dbReference type="Proteomes" id="UP000310121">
    <property type="component" value="Unassembled WGS sequence"/>
</dbReference>
<organism evidence="5 6">
    <name type="scientific">Aureobasidium pullulans</name>
    <name type="common">Black yeast</name>
    <name type="synonym">Pullularia pullulans</name>
    <dbReference type="NCBI Taxonomy" id="5580"/>
    <lineage>
        <taxon>Eukaryota</taxon>
        <taxon>Fungi</taxon>
        <taxon>Dikarya</taxon>
        <taxon>Ascomycota</taxon>
        <taxon>Pezizomycotina</taxon>
        <taxon>Dothideomycetes</taxon>
        <taxon>Dothideomycetidae</taxon>
        <taxon>Dothideales</taxon>
        <taxon>Saccotheciaceae</taxon>
        <taxon>Aureobasidium</taxon>
    </lineage>
</organism>
<comment type="caution">
    <text evidence="5">The sequence shown here is derived from an EMBL/GenBank/DDBJ whole genome shotgun (WGS) entry which is preliminary data.</text>
</comment>
<feature type="domain" description="Enoyl reductase (ER)" evidence="4">
    <location>
        <begin position="14"/>
        <end position="333"/>
    </location>
</feature>
<dbReference type="Gene3D" id="3.90.180.10">
    <property type="entry name" value="Medium-chain alcohol dehydrogenases, catalytic domain"/>
    <property type="match status" value="1"/>
</dbReference>
<evidence type="ECO:0000313" key="6">
    <source>
        <dbReference type="Proteomes" id="UP000310121"/>
    </source>
</evidence>
<dbReference type="Pfam" id="PF08240">
    <property type="entry name" value="ADH_N"/>
    <property type="match status" value="1"/>
</dbReference>
<reference evidence="5 6" key="1">
    <citation type="submission" date="2018-10" db="EMBL/GenBank/DDBJ databases">
        <title>Fifty Aureobasidium pullulans genomes reveal a recombining polyextremotolerant generalist.</title>
        <authorList>
            <person name="Gostincar C."/>
            <person name="Turk M."/>
            <person name="Zajc J."/>
            <person name="Gunde-Cimerman N."/>
        </authorList>
    </citation>
    <scope>NUCLEOTIDE SEQUENCE [LARGE SCALE GENOMIC DNA]</scope>
    <source>
        <strain evidence="5 6">EXF-3844</strain>
    </source>
</reference>
<proteinExistence type="inferred from homology"/>
<dbReference type="GO" id="GO:0016651">
    <property type="term" value="F:oxidoreductase activity, acting on NAD(P)H"/>
    <property type="evidence" value="ECO:0007669"/>
    <property type="project" value="InterPro"/>
</dbReference>
<accession>A0A4S9MCZ8</accession>
<dbReference type="PANTHER" id="PTHR45348:SF5">
    <property type="entry name" value="OXIDOREDUCTASE, PUTATIVE (AFU_ORTHOLOGUE AFUA_8G01420)-RELATED"/>
    <property type="match status" value="1"/>
</dbReference>
<dbReference type="SUPFAM" id="SSF51735">
    <property type="entry name" value="NAD(P)-binding Rossmann-fold domains"/>
    <property type="match status" value="1"/>
</dbReference>
<dbReference type="InterPro" id="IPR020843">
    <property type="entry name" value="ER"/>
</dbReference>
<protein>
    <submittedName>
        <fullName evidence="5">GroES-like protein</fullName>
    </submittedName>
</protein>
<dbReference type="InterPro" id="IPR047122">
    <property type="entry name" value="Trans-enoyl_RdTase-like"/>
</dbReference>
<dbReference type="Gene3D" id="3.40.50.720">
    <property type="entry name" value="NAD(P)-binding Rossmann-like Domain"/>
    <property type="match status" value="1"/>
</dbReference>